<accession>A0ABD0Q080</accession>
<dbReference type="EMBL" id="JAMKFB020000012">
    <property type="protein sequence ID" value="KAL0179465.1"/>
    <property type="molecule type" value="Genomic_DNA"/>
</dbReference>
<dbReference type="InterPro" id="IPR021537">
    <property type="entry name" value="HIF_alpha-like"/>
</dbReference>
<feature type="non-terminal residue" evidence="4">
    <location>
        <position position="103"/>
    </location>
</feature>
<gene>
    <name evidence="4" type="ORF">M9458_024907</name>
</gene>
<feature type="compositionally biased region" description="Polar residues" evidence="2">
    <location>
        <begin position="63"/>
        <end position="81"/>
    </location>
</feature>
<dbReference type="Proteomes" id="UP001529510">
    <property type="component" value="Unassembled WGS sequence"/>
</dbReference>
<keyword evidence="5" id="KW-1185">Reference proteome</keyword>
<proteinExistence type="predicted"/>
<feature type="region of interest" description="Disordered" evidence="2">
    <location>
        <begin position="63"/>
        <end position="87"/>
    </location>
</feature>
<name>A0ABD0Q080_CIRMR</name>
<evidence type="ECO:0000313" key="4">
    <source>
        <dbReference type="EMBL" id="KAL0179465.1"/>
    </source>
</evidence>
<keyword evidence="1" id="KW-0677">Repeat</keyword>
<feature type="domain" description="Hypoxia-inducible factor alpha subunit-like" evidence="3">
    <location>
        <begin position="2"/>
        <end position="31"/>
    </location>
</feature>
<reference evidence="4 5" key="1">
    <citation type="submission" date="2024-05" db="EMBL/GenBank/DDBJ databases">
        <title>Genome sequencing and assembly of Indian major carp, Cirrhinus mrigala (Hamilton, 1822).</title>
        <authorList>
            <person name="Mohindra V."/>
            <person name="Chowdhury L.M."/>
            <person name="Lal K."/>
            <person name="Jena J.K."/>
        </authorList>
    </citation>
    <scope>NUCLEOTIDE SEQUENCE [LARGE SCALE GENOMIC DNA]</scope>
    <source>
        <strain evidence="4">CM1030</strain>
        <tissue evidence="4">Blood</tissue>
    </source>
</reference>
<protein>
    <recommendedName>
        <fullName evidence="3">Hypoxia-inducible factor alpha subunit-like domain-containing protein</fullName>
    </recommendedName>
</protein>
<evidence type="ECO:0000259" key="3">
    <source>
        <dbReference type="Pfam" id="PF11413"/>
    </source>
</evidence>
<sequence length="103" mass="11588">MDLSDLDLETLAPYIPMDGEDFQLHPICLEEPVTALQRSFSSVADLFQPLGPFPPDNKCSTNTCPNTARVQPYQTTPNIPLSSKERRPSLHMNVQILDAWMTE</sequence>
<comment type="caution">
    <text evidence="4">The sequence shown here is derived from an EMBL/GenBank/DDBJ whole genome shotgun (WGS) entry which is preliminary data.</text>
</comment>
<organism evidence="4 5">
    <name type="scientific">Cirrhinus mrigala</name>
    <name type="common">Mrigala</name>
    <dbReference type="NCBI Taxonomy" id="683832"/>
    <lineage>
        <taxon>Eukaryota</taxon>
        <taxon>Metazoa</taxon>
        <taxon>Chordata</taxon>
        <taxon>Craniata</taxon>
        <taxon>Vertebrata</taxon>
        <taxon>Euteleostomi</taxon>
        <taxon>Actinopterygii</taxon>
        <taxon>Neopterygii</taxon>
        <taxon>Teleostei</taxon>
        <taxon>Ostariophysi</taxon>
        <taxon>Cypriniformes</taxon>
        <taxon>Cyprinidae</taxon>
        <taxon>Labeoninae</taxon>
        <taxon>Labeonini</taxon>
        <taxon>Cirrhinus</taxon>
    </lineage>
</organism>
<dbReference type="AlphaFoldDB" id="A0ABD0Q080"/>
<evidence type="ECO:0000256" key="1">
    <source>
        <dbReference type="ARBA" id="ARBA00022737"/>
    </source>
</evidence>
<dbReference type="Pfam" id="PF11413">
    <property type="entry name" value="HIF-1"/>
    <property type="match status" value="1"/>
</dbReference>
<evidence type="ECO:0000313" key="5">
    <source>
        <dbReference type="Proteomes" id="UP001529510"/>
    </source>
</evidence>
<evidence type="ECO:0000256" key="2">
    <source>
        <dbReference type="SAM" id="MobiDB-lite"/>
    </source>
</evidence>